<dbReference type="InterPro" id="IPR018777">
    <property type="entry name" value="Replication_initiator_prot_A"/>
</dbReference>
<evidence type="ECO:0008006" key="3">
    <source>
        <dbReference type="Google" id="ProtNLM"/>
    </source>
</evidence>
<evidence type="ECO:0000313" key="1">
    <source>
        <dbReference type="EMBL" id="APW64218.1"/>
    </source>
</evidence>
<dbReference type="AlphaFoldDB" id="A0A1U7CZA0"/>
<dbReference type="RefSeq" id="WP_076350485.1">
    <property type="nucleotide sequence ID" value="NZ_CP019082.1"/>
</dbReference>
<dbReference type="Proteomes" id="UP000186309">
    <property type="component" value="Chromosome"/>
</dbReference>
<proteinExistence type="predicted"/>
<protein>
    <recommendedName>
        <fullName evidence="3">Replication initiator protein A</fullName>
    </recommendedName>
</protein>
<dbReference type="EMBL" id="CP019082">
    <property type="protein sequence ID" value="APW64218.1"/>
    <property type="molecule type" value="Genomic_DNA"/>
</dbReference>
<evidence type="ECO:0000313" key="2">
    <source>
        <dbReference type="Proteomes" id="UP000186309"/>
    </source>
</evidence>
<gene>
    <name evidence="1" type="ORF">BSF38_05810</name>
</gene>
<dbReference type="STRING" id="1387353.BSF38_05810"/>
<name>A0A1U7CZA0_9BACT</name>
<organism evidence="1 2">
    <name type="scientific">Paludisphaera borealis</name>
    <dbReference type="NCBI Taxonomy" id="1387353"/>
    <lineage>
        <taxon>Bacteria</taxon>
        <taxon>Pseudomonadati</taxon>
        <taxon>Planctomycetota</taxon>
        <taxon>Planctomycetia</taxon>
        <taxon>Isosphaerales</taxon>
        <taxon>Isosphaeraceae</taxon>
        <taxon>Paludisphaera</taxon>
    </lineage>
</organism>
<dbReference type="OrthoDB" id="581589at2"/>
<dbReference type="KEGG" id="pbor:BSF38_05810"/>
<sequence>MTKRLPPKGDHQPDLFAANFADIPIRDQRDTMERPFFSLAKKPRFAPIEYHVGGTWVEVSANPKFGLATIWDADILIWASTQVTEAMDRGMAPSRTIQFHPHNLLKSIRRPTGGAHYLRLRAALERLTHTAVRTNIRGVGKKKTASFHWLESWTEVTDDQSGETIGMTMTLPDWLFQGIIMKGGVLTIHEDYFLLTGGIERWLYRVARKHAGQQETGWQFTMRQLHEKSGSSSRMSDFALDVRKVVELNSLPEYSAEIHKNGEGEEVVGFLKRDRFSVSDPRFETTRHPRRRTGRGITAKALNFNALIE</sequence>
<keyword evidence="2" id="KW-1185">Reference proteome</keyword>
<accession>A0A1U7CZA0</accession>
<dbReference type="Pfam" id="PF10134">
    <property type="entry name" value="RPA"/>
    <property type="match status" value="1"/>
</dbReference>
<reference evidence="2" key="1">
    <citation type="submission" date="2016-12" db="EMBL/GenBank/DDBJ databases">
        <title>Comparative genomics of four Isosphaeraceae planctomycetes: a common pool of plasmids and glycoside hydrolase genes.</title>
        <authorList>
            <person name="Ivanova A."/>
        </authorList>
    </citation>
    <scope>NUCLEOTIDE SEQUENCE [LARGE SCALE GENOMIC DNA]</scope>
    <source>
        <strain evidence="2">PX4</strain>
    </source>
</reference>